<dbReference type="Pfam" id="PF17099">
    <property type="entry name" value="TrpP"/>
    <property type="match status" value="1"/>
</dbReference>
<keyword evidence="1" id="KW-1133">Transmembrane helix</keyword>
<feature type="transmembrane region" description="Helical" evidence="1">
    <location>
        <begin position="153"/>
        <end position="173"/>
    </location>
</feature>
<sequence>MEKKVPKLITVEAARDSHRWVAITALLLAIGVILHTISPNVGGVTPNWTIAMYSITTNLTHPGLLRALGTGFVAGLTIVPSSKSAFPLGNIASEIAGSLAACLLVKAFVSLHLGKFRLAPLIIGFFATLVSGSVFTNILCIVLGLPFSTWLKVMLPVVLVVAVLNALITQALYKPVEKVFHTTGGGDHE</sequence>
<gene>
    <name evidence="2" type="ORF">KHX13_03010</name>
</gene>
<comment type="caution">
    <text evidence="2">The sequence shown here is derived from an EMBL/GenBank/DDBJ whole genome shotgun (WGS) entry which is preliminary data.</text>
</comment>
<keyword evidence="1" id="KW-0812">Transmembrane</keyword>
<evidence type="ECO:0000256" key="1">
    <source>
        <dbReference type="SAM" id="Phobius"/>
    </source>
</evidence>
<keyword evidence="1" id="KW-0472">Membrane</keyword>
<dbReference type="AlphaFoldDB" id="A0A943I500"/>
<feature type="transmembrane region" description="Helical" evidence="1">
    <location>
        <begin position="91"/>
        <end position="109"/>
    </location>
</feature>
<accession>A0A943I500</accession>
<dbReference type="Proteomes" id="UP000754226">
    <property type="component" value="Unassembled WGS sequence"/>
</dbReference>
<name>A0A943I500_9FIRM</name>
<evidence type="ECO:0000313" key="3">
    <source>
        <dbReference type="Proteomes" id="UP000754226"/>
    </source>
</evidence>
<reference evidence="2" key="1">
    <citation type="submission" date="2021-02" db="EMBL/GenBank/DDBJ databases">
        <title>Infant gut strain persistence is associated with maternal origin, phylogeny, and functional potential including surface adhesion and iron acquisition.</title>
        <authorList>
            <person name="Lou Y.C."/>
        </authorList>
    </citation>
    <scope>NUCLEOTIDE SEQUENCE</scope>
    <source>
        <strain evidence="2">L3_106_000M1_dasL3_106_000M1_concoct_15</strain>
    </source>
</reference>
<protein>
    <submittedName>
        <fullName evidence="2">ABC transporter</fullName>
    </submittedName>
</protein>
<evidence type="ECO:0000313" key="2">
    <source>
        <dbReference type="EMBL" id="MBS5519293.1"/>
    </source>
</evidence>
<feature type="transmembrane region" description="Helical" evidence="1">
    <location>
        <begin position="20"/>
        <end position="38"/>
    </location>
</feature>
<dbReference type="InterPro" id="IPR031360">
    <property type="entry name" value="TrpP"/>
</dbReference>
<dbReference type="EMBL" id="JAGZCZ010000003">
    <property type="protein sequence ID" value="MBS5519293.1"/>
    <property type="molecule type" value="Genomic_DNA"/>
</dbReference>
<feature type="transmembrane region" description="Helical" evidence="1">
    <location>
        <begin position="121"/>
        <end position="147"/>
    </location>
</feature>
<organism evidence="2 3">
    <name type="scientific">Acidaminococcus intestini</name>
    <dbReference type="NCBI Taxonomy" id="187327"/>
    <lineage>
        <taxon>Bacteria</taxon>
        <taxon>Bacillati</taxon>
        <taxon>Bacillota</taxon>
        <taxon>Negativicutes</taxon>
        <taxon>Acidaminococcales</taxon>
        <taxon>Acidaminococcaceae</taxon>
        <taxon>Acidaminococcus</taxon>
    </lineage>
</organism>
<proteinExistence type="predicted"/>